<dbReference type="Proteomes" id="UP000644749">
    <property type="component" value="Unassembled WGS sequence"/>
</dbReference>
<sequence length="85" mass="9597">MRHPFGRFLRQRHGRVACIPVPPMAFRSRNGAAEERLFILEILAMMSGGRHDKPAVAAIRPGIWSTRSHLSSKPEAVQEGFIDLY</sequence>
<reference evidence="1 2" key="1">
    <citation type="submission" date="2021-01" db="EMBL/GenBank/DDBJ databases">
        <title>011410 draft genome.</title>
        <authorList>
            <person name="Lang L."/>
        </authorList>
    </citation>
    <scope>NUCLEOTIDE SEQUENCE [LARGE SCALE GENOMIC DNA]</scope>
    <source>
        <strain evidence="1 2">KCTC 42845</strain>
    </source>
</reference>
<evidence type="ECO:0000313" key="1">
    <source>
        <dbReference type="EMBL" id="MBL3675276.1"/>
    </source>
</evidence>
<dbReference type="RefSeq" id="WP_191309527.1">
    <property type="nucleotide sequence ID" value="NZ_BNCL01000006.1"/>
</dbReference>
<organism evidence="1 2">
    <name type="scientific">Paracoccus aerius</name>
    <dbReference type="NCBI Taxonomy" id="1915382"/>
    <lineage>
        <taxon>Bacteria</taxon>
        <taxon>Pseudomonadati</taxon>
        <taxon>Pseudomonadota</taxon>
        <taxon>Alphaproteobacteria</taxon>
        <taxon>Rhodobacterales</taxon>
        <taxon>Paracoccaceae</taxon>
        <taxon>Paracoccus</taxon>
    </lineage>
</organism>
<keyword evidence="2" id="KW-1185">Reference proteome</keyword>
<accession>A0ABS1S954</accession>
<name>A0ABS1S954_9RHOB</name>
<protein>
    <submittedName>
        <fullName evidence="1">Uncharacterized protein</fullName>
    </submittedName>
</protein>
<proteinExistence type="predicted"/>
<evidence type="ECO:0000313" key="2">
    <source>
        <dbReference type="Proteomes" id="UP000644749"/>
    </source>
</evidence>
<gene>
    <name evidence="1" type="ORF">JL111_17515</name>
</gene>
<comment type="caution">
    <text evidence="1">The sequence shown here is derived from an EMBL/GenBank/DDBJ whole genome shotgun (WGS) entry which is preliminary data.</text>
</comment>
<dbReference type="EMBL" id="JAESHT010000020">
    <property type="protein sequence ID" value="MBL3675276.1"/>
    <property type="molecule type" value="Genomic_DNA"/>
</dbReference>